<name>A0A074MC25_9SPHN</name>
<dbReference type="InterPro" id="IPR036679">
    <property type="entry name" value="FlgN-like_sf"/>
</dbReference>
<dbReference type="SUPFAM" id="SSF140566">
    <property type="entry name" value="FlgN-like"/>
    <property type="match status" value="1"/>
</dbReference>
<dbReference type="GO" id="GO:0044780">
    <property type="term" value="P:bacterial-type flagellum assembly"/>
    <property type="evidence" value="ECO:0007669"/>
    <property type="project" value="InterPro"/>
</dbReference>
<evidence type="ECO:0008006" key="3">
    <source>
        <dbReference type="Google" id="ProtNLM"/>
    </source>
</evidence>
<dbReference type="AlphaFoldDB" id="A0A074MC25"/>
<gene>
    <name evidence="1" type="ORF">EH32_01350</name>
</gene>
<protein>
    <recommendedName>
        <fullName evidence="3">Flagellar protein FlgN</fullName>
    </recommendedName>
</protein>
<comment type="caution">
    <text evidence="1">The sequence shown here is derived from an EMBL/GenBank/DDBJ whole genome shotgun (WGS) entry which is preliminary data.</text>
</comment>
<organism evidence="1 2">
    <name type="scientific">Erythrobacter litoralis</name>
    <dbReference type="NCBI Taxonomy" id="39960"/>
    <lineage>
        <taxon>Bacteria</taxon>
        <taxon>Pseudomonadati</taxon>
        <taxon>Pseudomonadota</taxon>
        <taxon>Alphaproteobacteria</taxon>
        <taxon>Sphingomonadales</taxon>
        <taxon>Erythrobacteraceae</taxon>
        <taxon>Erythrobacter/Porphyrobacter group</taxon>
        <taxon>Erythrobacter</taxon>
    </lineage>
</organism>
<dbReference type="EMBL" id="JMIX01000011">
    <property type="protein sequence ID" value="KEO90999.1"/>
    <property type="molecule type" value="Genomic_DNA"/>
</dbReference>
<reference evidence="1 2" key="1">
    <citation type="submission" date="2014-04" db="EMBL/GenBank/DDBJ databases">
        <title>A comprehensive comparison of genomes of Erythrobacter spp. Strains.</title>
        <authorList>
            <person name="Zheng Q."/>
        </authorList>
    </citation>
    <scope>NUCLEOTIDE SEQUENCE [LARGE SCALE GENOMIC DNA]</scope>
    <source>
        <strain evidence="1 2">DSM 8509</strain>
    </source>
</reference>
<dbReference type="Proteomes" id="UP000027866">
    <property type="component" value="Unassembled WGS sequence"/>
</dbReference>
<evidence type="ECO:0000313" key="2">
    <source>
        <dbReference type="Proteomes" id="UP000027866"/>
    </source>
</evidence>
<keyword evidence="2" id="KW-1185">Reference proteome</keyword>
<evidence type="ECO:0000313" key="1">
    <source>
        <dbReference type="EMBL" id="KEO90999.1"/>
    </source>
</evidence>
<sequence length="108" mass="11787">MAHETPSDLAGKLRQMIAVLEAERQALASLEPEAISDCARDKESLCDVLRPSVGYTLDPETRELALTASRLNEVNRRVRNLLAANVAARIEALGDPNQVRCTYGRAIG</sequence>
<proteinExistence type="predicted"/>
<accession>A0A074MC25</accession>